<comment type="similarity">
    <text evidence="1">Belongs to the thioesterase family.</text>
</comment>
<organism evidence="4 5">
    <name type="scientific">Kitasatospora misakiensis</name>
    <dbReference type="NCBI Taxonomy" id="67330"/>
    <lineage>
        <taxon>Bacteria</taxon>
        <taxon>Bacillati</taxon>
        <taxon>Actinomycetota</taxon>
        <taxon>Actinomycetes</taxon>
        <taxon>Kitasatosporales</taxon>
        <taxon>Streptomycetaceae</taxon>
        <taxon>Kitasatospora</taxon>
    </lineage>
</organism>
<evidence type="ECO:0000259" key="3">
    <source>
        <dbReference type="Pfam" id="PF00975"/>
    </source>
</evidence>
<evidence type="ECO:0000313" key="5">
    <source>
        <dbReference type="Proteomes" id="UP001595975"/>
    </source>
</evidence>
<dbReference type="Gene3D" id="3.40.50.1820">
    <property type="entry name" value="alpha/beta hydrolase"/>
    <property type="match status" value="1"/>
</dbReference>
<feature type="compositionally biased region" description="Low complexity" evidence="2">
    <location>
        <begin position="305"/>
        <end position="323"/>
    </location>
</feature>
<dbReference type="SUPFAM" id="SSF53474">
    <property type="entry name" value="alpha/beta-Hydrolases"/>
    <property type="match status" value="1"/>
</dbReference>
<feature type="region of interest" description="Disordered" evidence="2">
    <location>
        <begin position="305"/>
        <end position="330"/>
    </location>
</feature>
<accession>A0ABW0X4Q5</accession>
<dbReference type="RefSeq" id="WP_380227111.1">
    <property type="nucleotide sequence ID" value="NZ_JBHSOF010000027.1"/>
</dbReference>
<feature type="compositionally biased region" description="Pro residues" evidence="2">
    <location>
        <begin position="39"/>
        <end position="49"/>
    </location>
</feature>
<feature type="domain" description="Thioesterase" evidence="3">
    <location>
        <begin position="78"/>
        <end position="281"/>
    </location>
</feature>
<comment type="caution">
    <text evidence="4">The sequence shown here is derived from an EMBL/GenBank/DDBJ whole genome shotgun (WGS) entry which is preliminary data.</text>
</comment>
<dbReference type="InterPro" id="IPR001031">
    <property type="entry name" value="Thioesterase"/>
</dbReference>
<dbReference type="InterPro" id="IPR029058">
    <property type="entry name" value="AB_hydrolase_fold"/>
</dbReference>
<dbReference type="Proteomes" id="UP001595975">
    <property type="component" value="Unassembled WGS sequence"/>
</dbReference>
<sequence>MSPITDAITGPAARPPVTAVSRPPITPRPRPEATAPPARSLPPAAPAPAPARAVPATRPRTEGDWFLLPAPQPSPPVRLFCFPHAGGDATAFTPLARAIAPAAEVWALRPPARGGRSREPMPADFAALTADVAEAIAPHLGPGRRAVFYGQSFGALLAYEVARALPADRRPELVVVAGAPSPAEWAERESKDLDAAELLRLTGLEELVRADPELVELALGGIRTDLAVSATYRHRPHPPLASALYALAGADDPMLATTDLTGWAAHTRGAFGHRVLPGGHLLATVDRPGPVDLLTSLLTGRAAADPTAGTATASATGTATATASEEQPSW</sequence>
<evidence type="ECO:0000256" key="2">
    <source>
        <dbReference type="SAM" id="MobiDB-lite"/>
    </source>
</evidence>
<reference evidence="5" key="1">
    <citation type="journal article" date="2019" name="Int. J. Syst. Evol. Microbiol.">
        <title>The Global Catalogue of Microorganisms (GCM) 10K type strain sequencing project: providing services to taxonomists for standard genome sequencing and annotation.</title>
        <authorList>
            <consortium name="The Broad Institute Genomics Platform"/>
            <consortium name="The Broad Institute Genome Sequencing Center for Infectious Disease"/>
            <person name="Wu L."/>
            <person name="Ma J."/>
        </authorList>
    </citation>
    <scope>NUCLEOTIDE SEQUENCE [LARGE SCALE GENOMIC DNA]</scope>
    <source>
        <strain evidence="5">CGMCC 4.1437</strain>
    </source>
</reference>
<gene>
    <name evidence="4" type="ORF">ACFP3U_20875</name>
</gene>
<dbReference type="EMBL" id="JBHSOF010000027">
    <property type="protein sequence ID" value="MFC5665421.1"/>
    <property type="molecule type" value="Genomic_DNA"/>
</dbReference>
<dbReference type="InterPro" id="IPR012223">
    <property type="entry name" value="TEII"/>
</dbReference>
<feature type="region of interest" description="Disordered" evidence="2">
    <location>
        <begin position="1"/>
        <end position="58"/>
    </location>
</feature>
<dbReference type="PANTHER" id="PTHR11487">
    <property type="entry name" value="THIOESTERASE"/>
    <property type="match status" value="1"/>
</dbReference>
<protein>
    <submittedName>
        <fullName evidence="4">Thioesterase II family protein</fullName>
    </submittedName>
</protein>
<evidence type="ECO:0000313" key="4">
    <source>
        <dbReference type="EMBL" id="MFC5665421.1"/>
    </source>
</evidence>
<name>A0ABW0X4Q5_9ACTN</name>
<dbReference type="PANTHER" id="PTHR11487:SF0">
    <property type="entry name" value="S-ACYL FATTY ACID SYNTHASE THIOESTERASE, MEDIUM CHAIN"/>
    <property type="match status" value="1"/>
</dbReference>
<keyword evidence="5" id="KW-1185">Reference proteome</keyword>
<proteinExistence type="inferred from homology"/>
<dbReference type="Pfam" id="PF00975">
    <property type="entry name" value="Thioesterase"/>
    <property type="match status" value="1"/>
</dbReference>
<evidence type="ECO:0000256" key="1">
    <source>
        <dbReference type="ARBA" id="ARBA00007169"/>
    </source>
</evidence>